<dbReference type="InterPro" id="IPR022254">
    <property type="entry name" value="DUF3775"/>
</dbReference>
<reference evidence="1 2" key="1">
    <citation type="submission" date="2018-07" db="EMBL/GenBank/DDBJ databases">
        <title>Rhizobium leguminosarum strain:ATCC 14479 Genome sequencing and assembly.</title>
        <authorList>
            <person name="Chakraborty R."/>
        </authorList>
    </citation>
    <scope>NUCLEOTIDE SEQUENCE [LARGE SCALE GENOMIC DNA]</scope>
    <source>
        <strain evidence="1 2">ATCC 14479</strain>
        <plasmid evidence="2">Plasmid unnamed1</plasmid>
    </source>
</reference>
<dbReference type="Pfam" id="PF12616">
    <property type="entry name" value="DUF3775"/>
    <property type="match status" value="1"/>
</dbReference>
<evidence type="ECO:0000313" key="2">
    <source>
        <dbReference type="Proteomes" id="UP000251166"/>
    </source>
</evidence>
<evidence type="ECO:0008006" key="3">
    <source>
        <dbReference type="Google" id="ProtNLM"/>
    </source>
</evidence>
<dbReference type="Proteomes" id="UP000251166">
    <property type="component" value="Plasmid unnamed1"/>
</dbReference>
<dbReference type="RefSeq" id="WP_112907485.1">
    <property type="nucleotide sequence ID" value="NZ_CP030761.1"/>
</dbReference>
<accession>A0A2Z4YRV5</accession>
<gene>
    <name evidence="1" type="ORF">DLJ82_5412</name>
</gene>
<organism evidence="1 2">
    <name type="scientific">Rhizobium leguminosarum</name>
    <dbReference type="NCBI Taxonomy" id="384"/>
    <lineage>
        <taxon>Bacteria</taxon>
        <taxon>Pseudomonadati</taxon>
        <taxon>Pseudomonadota</taxon>
        <taxon>Alphaproteobacteria</taxon>
        <taxon>Hyphomicrobiales</taxon>
        <taxon>Rhizobiaceae</taxon>
        <taxon>Rhizobium/Agrobacterium group</taxon>
        <taxon>Rhizobium</taxon>
    </lineage>
</organism>
<geneLocation type="plasmid" evidence="1 2">
    <name>unnamed1</name>
</geneLocation>
<protein>
    <recommendedName>
        <fullName evidence="3">DUF3775 domain-containing protein</fullName>
    </recommendedName>
</protein>
<dbReference type="EMBL" id="CP030761">
    <property type="protein sequence ID" value="AXA42973.1"/>
    <property type="molecule type" value="Genomic_DNA"/>
</dbReference>
<proteinExistence type="predicted"/>
<evidence type="ECO:0000313" key="1">
    <source>
        <dbReference type="EMBL" id="AXA42973.1"/>
    </source>
</evidence>
<sequence>MNDAVNETWVPSISPETVRYLILKAKEFDVKDVVTEPDPGSNPSDDNMIEVLEDHDDDPVEIELRSAIWALNEDEQIDLVALAWLGRGDGNVGDWDELRSRAADAHNRRTAAYLLGMPLLPDYLEEALDQFGETSTDDTLGRL</sequence>
<keyword evidence="1" id="KW-0614">Plasmid</keyword>
<dbReference type="AlphaFoldDB" id="A0A2Z4YRV5"/>
<name>A0A2Z4YRV5_RHILE</name>